<dbReference type="Proteomes" id="UP000886191">
    <property type="component" value="Unassembled WGS sequence"/>
</dbReference>
<dbReference type="InterPro" id="IPR010031">
    <property type="entry name" value="FAD_lactone_oxidase-like"/>
</dbReference>
<dbReference type="InterPro" id="IPR016169">
    <property type="entry name" value="FAD-bd_PCMH_sub2"/>
</dbReference>
<evidence type="ECO:0000259" key="1">
    <source>
        <dbReference type="PROSITE" id="PS51387"/>
    </source>
</evidence>
<accession>A0A831VPJ9</accession>
<dbReference type="GO" id="GO:0016899">
    <property type="term" value="F:oxidoreductase activity, acting on the CH-OH group of donors, oxygen as acceptor"/>
    <property type="evidence" value="ECO:0007669"/>
    <property type="project" value="InterPro"/>
</dbReference>
<dbReference type="AlphaFoldDB" id="A0A831VPJ9"/>
<evidence type="ECO:0000313" key="2">
    <source>
        <dbReference type="EMBL" id="HEA22066.1"/>
    </source>
</evidence>
<dbReference type="InterPro" id="IPR036318">
    <property type="entry name" value="FAD-bd_PCMH-like_sf"/>
</dbReference>
<dbReference type="EMBL" id="DRGL01000051">
    <property type="protein sequence ID" value="HEA22066.1"/>
    <property type="molecule type" value="Genomic_DNA"/>
</dbReference>
<reference evidence="2" key="1">
    <citation type="journal article" date="2020" name="mSystems">
        <title>Genome- and Community-Level Interaction Insights into Carbon Utilization and Element Cycling Functions of Hydrothermarchaeota in Hydrothermal Sediment.</title>
        <authorList>
            <person name="Zhou Z."/>
            <person name="Liu Y."/>
            <person name="Xu W."/>
            <person name="Pan J."/>
            <person name="Luo Z.H."/>
            <person name="Li M."/>
        </authorList>
    </citation>
    <scope>NUCLEOTIDE SEQUENCE [LARGE SCALE GENOMIC DNA]</scope>
    <source>
        <strain evidence="2">HyVt-345</strain>
    </source>
</reference>
<comment type="caution">
    <text evidence="2">The sequence shown here is derived from an EMBL/GenBank/DDBJ whole genome shotgun (WGS) entry which is preliminary data.</text>
</comment>
<dbReference type="GO" id="GO:0071949">
    <property type="term" value="F:FAD binding"/>
    <property type="evidence" value="ECO:0007669"/>
    <property type="project" value="InterPro"/>
</dbReference>
<sequence length="524" mass="58242">MIPTGIDLLPIRQWTNKHENFTHQLTPNASFKLWNPPANSYRDRYLATTKNFQWLIEHAVTNNLKLRAIGSGWSFTRVGVTDGGLIDTAGLNFSFPIKQSYVSAQYSQTPADLYFAQCGTIIHEINSRLAAKNPQRSIKASGASNGQTIAGALSTGTHGAAIKFGAIPDFTVGLHLITSGDRHIWLERASYPVASTEFIAWLDAELVRDDALFDAALVSFGSFGFIHGVMIETEPQFLLTEHRLGKVAYDDILKNTMQTLDFIGLNLPGTGQNGDLYHFEVLFNIHDFEPGNPDKGAFLKYMFKKPFSLPYEPLQRNNVFTYGDDLLGIISSVLDKLPGSGKLIPAMVNLMFGLAFKPEPPRTGTIREMFNYTKFRGKVASAAIAIDIADSSQTVELIIEVNQQHPFPGGLSLRYVKGTRATLGFTKFSNTCVLEMDGMDGQAARDFFEAVWLRLEQEQIAYTLHWGKINFNLDADRIKRMYGTSSVKSWIDARNTLLETSVLAVFENTFMARCGLNQVHGAIV</sequence>
<dbReference type="SUPFAM" id="SSF56176">
    <property type="entry name" value="FAD-binding/transporter-associated domain-like"/>
    <property type="match status" value="1"/>
</dbReference>
<dbReference type="InterPro" id="IPR016166">
    <property type="entry name" value="FAD-bd_PCMH"/>
</dbReference>
<protein>
    <submittedName>
        <fullName evidence="2">FAD-binding protein</fullName>
    </submittedName>
</protein>
<proteinExistence type="predicted"/>
<feature type="domain" description="FAD-binding PCMH-type" evidence="1">
    <location>
        <begin position="33"/>
        <end position="236"/>
    </location>
</feature>
<name>A0A831VPJ9_9FLAO</name>
<dbReference type="InterPro" id="IPR006094">
    <property type="entry name" value="Oxid_FAD_bind_N"/>
</dbReference>
<dbReference type="PANTHER" id="PTHR43762:SF1">
    <property type="entry name" value="D-ARABINONO-1,4-LACTONE OXIDASE"/>
    <property type="match status" value="1"/>
</dbReference>
<dbReference type="Gene3D" id="3.30.465.10">
    <property type="match status" value="1"/>
</dbReference>
<dbReference type="Pfam" id="PF01565">
    <property type="entry name" value="FAD_binding_4"/>
    <property type="match status" value="1"/>
</dbReference>
<organism evidence="2">
    <name type="scientific">Pricia antarctica</name>
    <dbReference type="NCBI Taxonomy" id="641691"/>
    <lineage>
        <taxon>Bacteria</taxon>
        <taxon>Pseudomonadati</taxon>
        <taxon>Bacteroidota</taxon>
        <taxon>Flavobacteriia</taxon>
        <taxon>Flavobacteriales</taxon>
        <taxon>Flavobacteriaceae</taxon>
        <taxon>Pricia</taxon>
    </lineage>
</organism>
<dbReference type="PROSITE" id="PS51387">
    <property type="entry name" value="FAD_PCMH"/>
    <property type="match status" value="1"/>
</dbReference>
<dbReference type="PANTHER" id="PTHR43762">
    <property type="entry name" value="L-GULONOLACTONE OXIDASE"/>
    <property type="match status" value="1"/>
</dbReference>
<gene>
    <name evidence="2" type="ORF">ENH87_14260</name>
</gene>